<reference evidence="1 2" key="1">
    <citation type="submission" date="2019-03" db="EMBL/GenBank/DDBJ databases">
        <title>Genomic Encyclopedia of Type Strains, Phase IV (KMG-IV): sequencing the most valuable type-strain genomes for metagenomic binning, comparative biology and taxonomic classification.</title>
        <authorList>
            <person name="Goeker M."/>
        </authorList>
    </citation>
    <scope>NUCLEOTIDE SEQUENCE [LARGE SCALE GENOMIC DNA]</scope>
    <source>
        <strain evidence="1 2">DSM 21153</strain>
    </source>
</reference>
<evidence type="ECO:0000313" key="2">
    <source>
        <dbReference type="Proteomes" id="UP000295277"/>
    </source>
</evidence>
<gene>
    <name evidence="1" type="ORF">EV216_12436</name>
</gene>
<name>A0A4R1YMK6_9RHOB</name>
<protein>
    <submittedName>
        <fullName evidence="1">Uncharacterized protein</fullName>
    </submittedName>
</protein>
<accession>A0A4R1YMK6</accession>
<dbReference type="EMBL" id="SLVM01000024">
    <property type="protein sequence ID" value="TCM78989.1"/>
    <property type="molecule type" value="Genomic_DNA"/>
</dbReference>
<evidence type="ECO:0000313" key="1">
    <source>
        <dbReference type="EMBL" id="TCM78989.1"/>
    </source>
</evidence>
<organism evidence="1 2">
    <name type="scientific">Rhodovulum steppense</name>
    <dbReference type="NCBI Taxonomy" id="540251"/>
    <lineage>
        <taxon>Bacteria</taxon>
        <taxon>Pseudomonadati</taxon>
        <taxon>Pseudomonadota</taxon>
        <taxon>Alphaproteobacteria</taxon>
        <taxon>Rhodobacterales</taxon>
        <taxon>Paracoccaceae</taxon>
        <taxon>Rhodovulum</taxon>
    </lineage>
</organism>
<dbReference type="AlphaFoldDB" id="A0A4R1YMK6"/>
<sequence>MRERLLERPADDRVGVEAVRLRGRTSARR</sequence>
<proteinExistence type="predicted"/>
<comment type="caution">
    <text evidence="1">The sequence shown here is derived from an EMBL/GenBank/DDBJ whole genome shotgun (WGS) entry which is preliminary data.</text>
</comment>
<keyword evidence="2" id="KW-1185">Reference proteome</keyword>
<dbReference type="Proteomes" id="UP000295277">
    <property type="component" value="Unassembled WGS sequence"/>
</dbReference>